<reference evidence="4 5" key="1">
    <citation type="journal article" date="2019" name="Int. J. Syst. Evol. Microbiol.">
        <title>The Global Catalogue of Microorganisms (GCM) 10K type strain sequencing project: providing services to taxonomists for standard genome sequencing and annotation.</title>
        <authorList>
            <consortium name="The Broad Institute Genomics Platform"/>
            <consortium name="The Broad Institute Genome Sequencing Center for Infectious Disease"/>
            <person name="Wu L."/>
            <person name="Ma J."/>
        </authorList>
    </citation>
    <scope>NUCLEOTIDE SEQUENCE [LARGE SCALE GENOMIC DNA]</scope>
    <source>
        <strain evidence="4 5">DSM 29988</strain>
    </source>
</reference>
<feature type="region of interest" description="Disordered" evidence="2">
    <location>
        <begin position="153"/>
        <end position="190"/>
    </location>
</feature>
<evidence type="ECO:0000313" key="4">
    <source>
        <dbReference type="EMBL" id="MFC7204528.1"/>
    </source>
</evidence>
<dbReference type="RefSeq" id="WP_390224305.1">
    <property type="nucleotide sequence ID" value="NZ_JBHTAA010000005.1"/>
</dbReference>
<organism evidence="4 5">
    <name type="scientific">Haloferax namakaokahaiae</name>
    <dbReference type="NCBI Taxonomy" id="1748331"/>
    <lineage>
        <taxon>Archaea</taxon>
        <taxon>Methanobacteriati</taxon>
        <taxon>Methanobacteriota</taxon>
        <taxon>Stenosarchaea group</taxon>
        <taxon>Halobacteria</taxon>
        <taxon>Halobacteriales</taxon>
        <taxon>Haloferacaceae</taxon>
        <taxon>Haloferax</taxon>
    </lineage>
</organism>
<keyword evidence="5" id="KW-1185">Reference proteome</keyword>
<dbReference type="GO" id="GO:0016779">
    <property type="term" value="F:nucleotidyltransferase activity"/>
    <property type="evidence" value="ECO:0007669"/>
    <property type="project" value="UniProtKB-ARBA"/>
</dbReference>
<dbReference type="AlphaFoldDB" id="A0ABD5ZH13"/>
<evidence type="ECO:0000313" key="5">
    <source>
        <dbReference type="Proteomes" id="UP001596481"/>
    </source>
</evidence>
<protein>
    <submittedName>
        <fullName evidence="4">NTP transferase domain-containing protein</fullName>
    </submittedName>
</protein>
<comment type="caution">
    <text evidence="4">The sequence shown here is derived from an EMBL/GenBank/DDBJ whole genome shotgun (WGS) entry which is preliminary data.</text>
</comment>
<sequence>MDALLMCGGRGTRLDTAVEKPLVELCGRSMFDRVVDALRDSCVNTTYAVVSEHSARTRARARERGVRVIDAPGEGYVADLGFALERVDRPVVTVVSDLPLLQARHVDDLVAAADGGSCTACVPVSLKRRLGASIDDSLVFDYRGTDVCPTGLGVVAPAPPESTPDSVSTSDPVTTPNSASTPDHSEPDSTVYLSTDDALALNVNRPTDIELAEDRCA</sequence>
<feature type="compositionally biased region" description="Polar residues" evidence="2">
    <location>
        <begin position="163"/>
        <end position="182"/>
    </location>
</feature>
<dbReference type="EMBL" id="JBHTAA010000005">
    <property type="protein sequence ID" value="MFC7204528.1"/>
    <property type="molecule type" value="Genomic_DNA"/>
</dbReference>
<feature type="domain" description="MobA-like NTP transferase" evidence="3">
    <location>
        <begin position="3"/>
        <end position="129"/>
    </location>
</feature>
<dbReference type="PANTHER" id="PTHR19136">
    <property type="entry name" value="MOLYBDENUM COFACTOR GUANYLYLTRANSFERASE"/>
    <property type="match status" value="1"/>
</dbReference>
<name>A0ABD5ZH13_9EURY</name>
<accession>A0ABD5ZH13</accession>
<keyword evidence="1 4" id="KW-0808">Transferase</keyword>
<dbReference type="Pfam" id="PF12804">
    <property type="entry name" value="NTP_transf_3"/>
    <property type="match status" value="1"/>
</dbReference>
<dbReference type="InterPro" id="IPR029044">
    <property type="entry name" value="Nucleotide-diphossugar_trans"/>
</dbReference>
<proteinExistence type="predicted"/>
<gene>
    <name evidence="4" type="ORF">ACFQJC_13455</name>
</gene>
<evidence type="ECO:0000259" key="3">
    <source>
        <dbReference type="Pfam" id="PF12804"/>
    </source>
</evidence>
<evidence type="ECO:0000256" key="2">
    <source>
        <dbReference type="SAM" id="MobiDB-lite"/>
    </source>
</evidence>
<evidence type="ECO:0000256" key="1">
    <source>
        <dbReference type="ARBA" id="ARBA00022679"/>
    </source>
</evidence>
<dbReference type="Proteomes" id="UP001596481">
    <property type="component" value="Unassembled WGS sequence"/>
</dbReference>
<dbReference type="Gene3D" id="3.90.550.10">
    <property type="entry name" value="Spore Coat Polysaccharide Biosynthesis Protein SpsA, Chain A"/>
    <property type="match status" value="1"/>
</dbReference>
<dbReference type="PANTHER" id="PTHR19136:SF86">
    <property type="entry name" value="ADENOSYLCOBINAMIDE-PHOSPHATE GUANYLYLTRANSFERASE"/>
    <property type="match status" value="1"/>
</dbReference>
<dbReference type="InterPro" id="IPR025877">
    <property type="entry name" value="MobA-like_NTP_Trfase"/>
</dbReference>
<dbReference type="SUPFAM" id="SSF53448">
    <property type="entry name" value="Nucleotide-diphospho-sugar transferases"/>
    <property type="match status" value="1"/>
</dbReference>